<dbReference type="EMBL" id="QXFT01004717">
    <property type="protein sequence ID" value="KAE9276264.1"/>
    <property type="molecule type" value="Genomic_DNA"/>
</dbReference>
<dbReference type="EMBL" id="QXFU01004837">
    <property type="protein sequence ID" value="KAE8966824.1"/>
    <property type="molecule type" value="Genomic_DNA"/>
</dbReference>
<gene>
    <name evidence="1" type="ORF">PR002_g28250</name>
    <name evidence="2" type="ORF">PR003_g29108</name>
</gene>
<dbReference type="Proteomes" id="UP000434957">
    <property type="component" value="Unassembled WGS sequence"/>
</dbReference>
<organism evidence="2 3">
    <name type="scientific">Phytophthora rubi</name>
    <dbReference type="NCBI Taxonomy" id="129364"/>
    <lineage>
        <taxon>Eukaryota</taxon>
        <taxon>Sar</taxon>
        <taxon>Stramenopiles</taxon>
        <taxon>Oomycota</taxon>
        <taxon>Peronosporomycetes</taxon>
        <taxon>Peronosporales</taxon>
        <taxon>Peronosporaceae</taxon>
        <taxon>Phytophthora</taxon>
    </lineage>
</organism>
<dbReference type="Proteomes" id="UP000435112">
    <property type="component" value="Unassembled WGS sequence"/>
</dbReference>
<evidence type="ECO:0000313" key="1">
    <source>
        <dbReference type="EMBL" id="KAE8966824.1"/>
    </source>
</evidence>
<keyword evidence="3" id="KW-1185">Reference proteome</keyword>
<comment type="caution">
    <text evidence="2">The sequence shown here is derived from an EMBL/GenBank/DDBJ whole genome shotgun (WGS) entry which is preliminary data.</text>
</comment>
<dbReference type="AlphaFoldDB" id="A0A6A4BK57"/>
<dbReference type="OrthoDB" id="126617at2759"/>
<evidence type="ECO:0000313" key="3">
    <source>
        <dbReference type="Proteomes" id="UP000434957"/>
    </source>
</evidence>
<reference evidence="2 3" key="1">
    <citation type="submission" date="2018-08" db="EMBL/GenBank/DDBJ databases">
        <title>Genomic investigation of the strawberry pathogen Phytophthora fragariae indicates pathogenicity is determined by transcriptional variation in three key races.</title>
        <authorList>
            <person name="Adams T.M."/>
            <person name="Armitage A.D."/>
            <person name="Sobczyk M.K."/>
            <person name="Bates H.J."/>
            <person name="Dunwell J.M."/>
            <person name="Nellist C.F."/>
            <person name="Harrison R.J."/>
        </authorList>
    </citation>
    <scope>NUCLEOTIDE SEQUENCE [LARGE SCALE GENOMIC DNA]</scope>
    <source>
        <strain evidence="1 4">SCRP324</strain>
        <strain evidence="2 3">SCRP333</strain>
    </source>
</reference>
<evidence type="ECO:0000313" key="4">
    <source>
        <dbReference type="Proteomes" id="UP000435112"/>
    </source>
</evidence>
<accession>A0A6A4BK57</accession>
<evidence type="ECO:0000313" key="2">
    <source>
        <dbReference type="EMBL" id="KAE9276264.1"/>
    </source>
</evidence>
<proteinExistence type="predicted"/>
<sequence length="96" mass="11285">MFLHIGDQAYPVVDDIDPLVVQRERRGRISKAQDEEFRWSNLKAVLKGEEAQLGYRAAREAWKMADNFVLSEDGLLYFLGENRLWGENEPRRLRYA</sequence>
<protein>
    <submittedName>
        <fullName evidence="2">Uncharacterized protein</fullName>
    </submittedName>
</protein>
<name>A0A6A4BK57_9STRA</name>